<dbReference type="EMBL" id="JBIASD010000049">
    <property type="protein sequence ID" value="MFF3671556.1"/>
    <property type="molecule type" value="Genomic_DNA"/>
</dbReference>
<name>A0ABW6T2U5_9ACTN</name>
<reference evidence="2 3" key="1">
    <citation type="submission" date="2024-10" db="EMBL/GenBank/DDBJ databases">
        <title>The Natural Products Discovery Center: Release of the First 8490 Sequenced Strains for Exploring Actinobacteria Biosynthetic Diversity.</title>
        <authorList>
            <person name="Kalkreuter E."/>
            <person name="Kautsar S.A."/>
            <person name="Yang D."/>
            <person name="Bader C.D."/>
            <person name="Teijaro C.N."/>
            <person name="Fluegel L."/>
            <person name="Davis C.M."/>
            <person name="Simpson J.R."/>
            <person name="Lauterbach L."/>
            <person name="Steele A.D."/>
            <person name="Gui C."/>
            <person name="Meng S."/>
            <person name="Li G."/>
            <person name="Viehrig K."/>
            <person name="Ye F."/>
            <person name="Su P."/>
            <person name="Kiefer A.F."/>
            <person name="Nichols A."/>
            <person name="Cepeda A.J."/>
            <person name="Yan W."/>
            <person name="Fan B."/>
            <person name="Jiang Y."/>
            <person name="Adhikari A."/>
            <person name="Zheng C.-J."/>
            <person name="Schuster L."/>
            <person name="Cowan T.M."/>
            <person name="Smanski M.J."/>
            <person name="Chevrette M.G."/>
            <person name="De Carvalho L.P.S."/>
            <person name="Shen B."/>
        </authorList>
    </citation>
    <scope>NUCLEOTIDE SEQUENCE [LARGE SCALE GENOMIC DNA]</scope>
    <source>
        <strain evidence="2 3">NPDC002173</strain>
    </source>
</reference>
<organism evidence="2 3">
    <name type="scientific">Microtetraspora malaysiensis</name>
    <dbReference type="NCBI Taxonomy" id="161358"/>
    <lineage>
        <taxon>Bacteria</taxon>
        <taxon>Bacillati</taxon>
        <taxon>Actinomycetota</taxon>
        <taxon>Actinomycetes</taxon>
        <taxon>Streptosporangiales</taxon>
        <taxon>Streptosporangiaceae</taxon>
        <taxon>Microtetraspora</taxon>
    </lineage>
</organism>
<evidence type="ECO:0000313" key="2">
    <source>
        <dbReference type="EMBL" id="MFF3671556.1"/>
    </source>
</evidence>
<evidence type="ECO:0000313" key="3">
    <source>
        <dbReference type="Proteomes" id="UP001602013"/>
    </source>
</evidence>
<comment type="caution">
    <text evidence="2">The sequence shown here is derived from an EMBL/GenBank/DDBJ whole genome shotgun (WGS) entry which is preliminary data.</text>
</comment>
<keyword evidence="1" id="KW-0812">Transmembrane</keyword>
<evidence type="ECO:0000256" key="1">
    <source>
        <dbReference type="SAM" id="Phobius"/>
    </source>
</evidence>
<accession>A0ABW6T2U5</accession>
<protein>
    <submittedName>
        <fullName evidence="2">Uncharacterized protein</fullName>
    </submittedName>
</protein>
<gene>
    <name evidence="2" type="ORF">ACFYXI_38830</name>
</gene>
<proteinExistence type="predicted"/>
<dbReference type="Proteomes" id="UP001602013">
    <property type="component" value="Unassembled WGS sequence"/>
</dbReference>
<sequence length="105" mass="11626">MIMEDSARSGPGRACRYWLMAVSSVALIVVIRVHLAGHNAPEKTSRSVVTPVEEDDVSNAKIIDKEQRVDVDTFDQKDSPLWPLIEEFRSAAPQNDSAATDSKEE</sequence>
<keyword evidence="1" id="KW-1133">Transmembrane helix</keyword>
<keyword evidence="3" id="KW-1185">Reference proteome</keyword>
<keyword evidence="1" id="KW-0472">Membrane</keyword>
<dbReference type="RefSeq" id="WP_387417731.1">
    <property type="nucleotide sequence ID" value="NZ_JBIASD010000049.1"/>
</dbReference>
<feature type="transmembrane region" description="Helical" evidence="1">
    <location>
        <begin position="17"/>
        <end position="37"/>
    </location>
</feature>